<feature type="repeat" description="ANK" evidence="7">
    <location>
        <begin position="178"/>
        <end position="210"/>
    </location>
</feature>
<dbReference type="InterPro" id="IPR008271">
    <property type="entry name" value="Ser/Thr_kinase_AS"/>
</dbReference>
<evidence type="ECO:0000313" key="12">
    <source>
        <dbReference type="EMBL" id="CAG9319039.1"/>
    </source>
</evidence>
<keyword evidence="2" id="KW-0597">Phosphoprotein</keyword>
<accession>A0AAU9IWZ1</accession>
<keyword evidence="4 8" id="KW-0547">Nucleotide-binding</keyword>
<dbReference type="AlphaFoldDB" id="A0AAU9IWZ1"/>
<protein>
    <submittedName>
        <fullName evidence="12">Uncharacterized protein</fullName>
    </submittedName>
</protein>
<evidence type="ECO:0000256" key="9">
    <source>
        <dbReference type="SAM" id="MobiDB-lite"/>
    </source>
</evidence>
<dbReference type="InterPro" id="IPR011009">
    <property type="entry name" value="Kinase-like_dom_sf"/>
</dbReference>
<name>A0AAU9IWZ1_9CILI</name>
<keyword evidence="13" id="KW-1185">Reference proteome</keyword>
<dbReference type="FunFam" id="1.10.510.10:FF:000008">
    <property type="entry name" value="Non-specific serine/threonine protein kinase"/>
    <property type="match status" value="1"/>
</dbReference>
<keyword evidence="6 8" id="KW-0067">ATP-binding</keyword>
<dbReference type="SMART" id="SM00248">
    <property type="entry name" value="ANK"/>
    <property type="match status" value="4"/>
</dbReference>
<dbReference type="SUPFAM" id="SSF48403">
    <property type="entry name" value="Ankyrin repeat"/>
    <property type="match status" value="1"/>
</dbReference>
<evidence type="ECO:0000259" key="10">
    <source>
        <dbReference type="PROSITE" id="PS50011"/>
    </source>
</evidence>
<dbReference type="InterPro" id="IPR000719">
    <property type="entry name" value="Prot_kinase_dom"/>
</dbReference>
<dbReference type="PANTHER" id="PTHR24351">
    <property type="entry name" value="RIBOSOMAL PROTEIN S6 KINASE"/>
    <property type="match status" value="1"/>
</dbReference>
<dbReference type="PROSITE" id="PS00108">
    <property type="entry name" value="PROTEIN_KINASE_ST"/>
    <property type="match status" value="1"/>
</dbReference>
<dbReference type="InterPro" id="IPR000961">
    <property type="entry name" value="AGC-kinase_C"/>
</dbReference>
<dbReference type="Gene3D" id="1.25.40.20">
    <property type="entry name" value="Ankyrin repeat-containing domain"/>
    <property type="match status" value="1"/>
</dbReference>
<dbReference type="Pfam" id="PF12796">
    <property type="entry name" value="Ank_2"/>
    <property type="match status" value="1"/>
</dbReference>
<dbReference type="GO" id="GO:0004674">
    <property type="term" value="F:protein serine/threonine kinase activity"/>
    <property type="evidence" value="ECO:0007669"/>
    <property type="project" value="UniProtKB-KW"/>
</dbReference>
<dbReference type="Gene3D" id="1.10.510.10">
    <property type="entry name" value="Transferase(Phosphotransferase) domain 1"/>
    <property type="match status" value="1"/>
</dbReference>
<evidence type="ECO:0000256" key="8">
    <source>
        <dbReference type="PROSITE-ProRule" id="PRU10141"/>
    </source>
</evidence>
<evidence type="ECO:0000313" key="13">
    <source>
        <dbReference type="Proteomes" id="UP001162131"/>
    </source>
</evidence>
<dbReference type="InterPro" id="IPR036770">
    <property type="entry name" value="Ankyrin_rpt-contain_sf"/>
</dbReference>
<dbReference type="InterPro" id="IPR045270">
    <property type="entry name" value="STKc_AGC"/>
</dbReference>
<dbReference type="PROSITE" id="PS50088">
    <property type="entry name" value="ANK_REPEAT"/>
    <property type="match status" value="2"/>
</dbReference>
<feature type="region of interest" description="Disordered" evidence="9">
    <location>
        <begin position="45"/>
        <end position="80"/>
    </location>
</feature>
<dbReference type="InterPro" id="IPR002110">
    <property type="entry name" value="Ankyrin_rpt"/>
</dbReference>
<feature type="repeat" description="ANK" evidence="7">
    <location>
        <begin position="211"/>
        <end position="243"/>
    </location>
</feature>
<feature type="domain" description="Protein kinase" evidence="10">
    <location>
        <begin position="328"/>
        <end position="584"/>
    </location>
</feature>
<evidence type="ECO:0000256" key="7">
    <source>
        <dbReference type="PROSITE-ProRule" id="PRU00023"/>
    </source>
</evidence>
<proteinExistence type="predicted"/>
<evidence type="ECO:0000256" key="4">
    <source>
        <dbReference type="ARBA" id="ARBA00022741"/>
    </source>
</evidence>
<dbReference type="CDD" id="cd05123">
    <property type="entry name" value="STKc_AGC"/>
    <property type="match status" value="1"/>
</dbReference>
<evidence type="ECO:0000256" key="3">
    <source>
        <dbReference type="ARBA" id="ARBA00022679"/>
    </source>
</evidence>
<dbReference type="PROSITE" id="PS51285">
    <property type="entry name" value="AGC_KINASE_CTER"/>
    <property type="match status" value="1"/>
</dbReference>
<evidence type="ECO:0000259" key="11">
    <source>
        <dbReference type="PROSITE" id="PS51285"/>
    </source>
</evidence>
<keyword evidence="1" id="KW-0723">Serine/threonine-protein kinase</keyword>
<dbReference type="PROSITE" id="PS50011">
    <property type="entry name" value="PROTEIN_KINASE_DOM"/>
    <property type="match status" value="1"/>
</dbReference>
<evidence type="ECO:0000256" key="1">
    <source>
        <dbReference type="ARBA" id="ARBA00022527"/>
    </source>
</evidence>
<dbReference type="FunFam" id="3.30.200.20:FF:000042">
    <property type="entry name" value="Aurora kinase A"/>
    <property type="match status" value="1"/>
</dbReference>
<dbReference type="SMART" id="SM00220">
    <property type="entry name" value="S_TKc"/>
    <property type="match status" value="1"/>
</dbReference>
<dbReference type="Pfam" id="PF00069">
    <property type="entry name" value="Pkinase"/>
    <property type="match status" value="1"/>
</dbReference>
<dbReference type="GO" id="GO:0005524">
    <property type="term" value="F:ATP binding"/>
    <property type="evidence" value="ECO:0007669"/>
    <property type="project" value="UniProtKB-UniRule"/>
</dbReference>
<gene>
    <name evidence="12" type="ORF">BSTOLATCC_MIC22390</name>
</gene>
<reference evidence="12" key="1">
    <citation type="submission" date="2021-09" db="EMBL/GenBank/DDBJ databases">
        <authorList>
            <consortium name="AG Swart"/>
            <person name="Singh M."/>
            <person name="Singh A."/>
            <person name="Seah K."/>
            <person name="Emmerich C."/>
        </authorList>
    </citation>
    <scope>NUCLEOTIDE SEQUENCE</scope>
    <source>
        <strain evidence="12">ATCC30299</strain>
    </source>
</reference>
<dbReference type="PROSITE" id="PS50297">
    <property type="entry name" value="ANK_REP_REGION"/>
    <property type="match status" value="1"/>
</dbReference>
<comment type="caution">
    <text evidence="12">The sequence shown here is derived from an EMBL/GenBank/DDBJ whole genome shotgun (WGS) entry which is preliminary data.</text>
</comment>
<dbReference type="EMBL" id="CAJZBQ010000021">
    <property type="protein sequence ID" value="CAG9319039.1"/>
    <property type="molecule type" value="Genomic_DNA"/>
</dbReference>
<dbReference type="SUPFAM" id="SSF56112">
    <property type="entry name" value="Protein kinase-like (PK-like)"/>
    <property type="match status" value="1"/>
</dbReference>
<sequence>MEQNFFLKIKQFLSAISCHKAQQSMDIGNLSYSTHEESLQQKNLDKLKSDSPNGTVWDARNTQDDSKCNPKSPLGSDKGVNDNRFSYLNDHESVNPQNNSLIEEINQFLWDAVENNQHELCKTILDKKRFGNQIKSDYFIEKYHMSPLHRASHLGHLKVCEVLLDYGNFEDLHSIDAWKMTPLHLSCKYGFLLISQLFVRSGANINAIDGIGNSPMHYALKSKNQELIEWMLLRSPDLYIKNLEGEDAYSMMTEIEQEKDILTEQKTHKLKIQTFEEDQIDLMMSQANVQNFSKIKGNQKVQKVPAFSDEDSVEEEMIESTNVGPSDFEVISILGKGSFGEVYLVRKFDSDELFAMKVLSKNKILGQNLVRYAMTERNIMTYVHHPFIVRLRYAFQSSNKLFLILEYCSGGDLGSYIAKNKFIPENQAKIYICEILLALEELHRHDIIYRDLKPENVVLNADGHALLTDFGLSKEGVDDNCTSNSFCGSVAYLAPEMLNRAGHGKSVDWYLLGVLLYEMLCGIPPFFSHSRDQLFNNIRNAKLSFPVKISFEAKDLISKLLKRDPTQRLGSSFDADEIKSHPFFEGIDWNAVMEKQLKPPRPPEKPVIVKKITQPKESEIEIENSHLEGWTFISDFKLYNS</sequence>
<keyword evidence="5" id="KW-0418">Kinase</keyword>
<evidence type="ECO:0000256" key="5">
    <source>
        <dbReference type="ARBA" id="ARBA00022777"/>
    </source>
</evidence>
<organism evidence="12 13">
    <name type="scientific">Blepharisma stoltei</name>
    <dbReference type="NCBI Taxonomy" id="1481888"/>
    <lineage>
        <taxon>Eukaryota</taxon>
        <taxon>Sar</taxon>
        <taxon>Alveolata</taxon>
        <taxon>Ciliophora</taxon>
        <taxon>Postciliodesmatophora</taxon>
        <taxon>Heterotrichea</taxon>
        <taxon>Heterotrichida</taxon>
        <taxon>Blepharismidae</taxon>
        <taxon>Blepharisma</taxon>
    </lineage>
</organism>
<feature type="domain" description="AGC-kinase C-terminal" evidence="11">
    <location>
        <begin position="585"/>
        <end position="641"/>
    </location>
</feature>
<evidence type="ECO:0000256" key="6">
    <source>
        <dbReference type="ARBA" id="ARBA00022840"/>
    </source>
</evidence>
<dbReference type="Gene3D" id="3.30.200.20">
    <property type="entry name" value="Phosphorylase Kinase, domain 1"/>
    <property type="match status" value="1"/>
</dbReference>
<dbReference type="PROSITE" id="PS00107">
    <property type="entry name" value="PROTEIN_KINASE_ATP"/>
    <property type="match status" value="1"/>
</dbReference>
<dbReference type="InterPro" id="IPR017441">
    <property type="entry name" value="Protein_kinase_ATP_BS"/>
</dbReference>
<dbReference type="Proteomes" id="UP001162131">
    <property type="component" value="Unassembled WGS sequence"/>
</dbReference>
<keyword evidence="7" id="KW-0040">ANK repeat</keyword>
<evidence type="ECO:0000256" key="2">
    <source>
        <dbReference type="ARBA" id="ARBA00022553"/>
    </source>
</evidence>
<keyword evidence="3" id="KW-0808">Transferase</keyword>
<feature type="binding site" evidence="8">
    <location>
        <position position="357"/>
    </location>
    <ligand>
        <name>ATP</name>
        <dbReference type="ChEBI" id="CHEBI:30616"/>
    </ligand>
</feature>